<dbReference type="AlphaFoldDB" id="A0A9P0M6P0"/>
<dbReference type="OrthoDB" id="10446104at2759"/>
<keyword evidence="2" id="KW-1185">Reference proteome</keyword>
<name>A0A9P0M6P0_ACAOB</name>
<sequence>MFRTCYCAVLTVDLLNPISEQTSLCVTPPCNVLTISCLLFNVRALRVFLEIASLMISRVQSTEYNEYRRYQTKWRWRTGGRR</sequence>
<protein>
    <submittedName>
        <fullName evidence="1">Uncharacterized protein</fullName>
    </submittedName>
</protein>
<dbReference type="EMBL" id="CAKOFQ010007695">
    <property type="protein sequence ID" value="CAH2006591.1"/>
    <property type="molecule type" value="Genomic_DNA"/>
</dbReference>
<gene>
    <name evidence="1" type="ORF">ACAOBT_LOCUS29181</name>
</gene>
<evidence type="ECO:0000313" key="2">
    <source>
        <dbReference type="Proteomes" id="UP001152888"/>
    </source>
</evidence>
<comment type="caution">
    <text evidence="1">The sequence shown here is derived from an EMBL/GenBank/DDBJ whole genome shotgun (WGS) entry which is preliminary data.</text>
</comment>
<organism evidence="1 2">
    <name type="scientific">Acanthoscelides obtectus</name>
    <name type="common">Bean weevil</name>
    <name type="synonym">Bruchus obtectus</name>
    <dbReference type="NCBI Taxonomy" id="200917"/>
    <lineage>
        <taxon>Eukaryota</taxon>
        <taxon>Metazoa</taxon>
        <taxon>Ecdysozoa</taxon>
        <taxon>Arthropoda</taxon>
        <taxon>Hexapoda</taxon>
        <taxon>Insecta</taxon>
        <taxon>Pterygota</taxon>
        <taxon>Neoptera</taxon>
        <taxon>Endopterygota</taxon>
        <taxon>Coleoptera</taxon>
        <taxon>Polyphaga</taxon>
        <taxon>Cucujiformia</taxon>
        <taxon>Chrysomeloidea</taxon>
        <taxon>Chrysomelidae</taxon>
        <taxon>Bruchinae</taxon>
        <taxon>Bruchini</taxon>
        <taxon>Acanthoscelides</taxon>
    </lineage>
</organism>
<evidence type="ECO:0000313" key="1">
    <source>
        <dbReference type="EMBL" id="CAH2006591.1"/>
    </source>
</evidence>
<dbReference type="Proteomes" id="UP001152888">
    <property type="component" value="Unassembled WGS sequence"/>
</dbReference>
<accession>A0A9P0M6P0</accession>
<proteinExistence type="predicted"/>
<reference evidence="1" key="1">
    <citation type="submission" date="2022-03" db="EMBL/GenBank/DDBJ databases">
        <authorList>
            <person name="Sayadi A."/>
        </authorList>
    </citation>
    <scope>NUCLEOTIDE SEQUENCE</scope>
</reference>